<dbReference type="PANTHER" id="PTHR48081">
    <property type="entry name" value="AB HYDROLASE SUPERFAMILY PROTEIN C4A8.06C"/>
    <property type="match status" value="1"/>
</dbReference>
<sequence length="174" mass="19035">MEPKRSDIVIYFIHGGGYTFGHPADNLVDLLFNAEVLLNNGIICSIFSLDYSLAPGSCLPTPIMEAVAAYRYLFKEEIISPSKIMVMGESAGGHLALSFLAALQEPGLCPRLEKALPKLQVDVWGSWKLIIPQRTWITAGGDEIFLEDIKQLSRETEKDGADVCLLATEGKAHA</sequence>
<dbReference type="InterPro" id="IPR029058">
    <property type="entry name" value="AB_hydrolase_fold"/>
</dbReference>
<reference evidence="4" key="1">
    <citation type="journal article" date="2008" name="PLoS Genet.">
        <title>Genomic islands in the pathogenic filamentous fungus Aspergillus fumigatus.</title>
        <authorList>
            <person name="Fedorova N.D."/>
            <person name="Khaldi N."/>
            <person name="Joardar V.S."/>
            <person name="Maiti R."/>
            <person name="Amedeo P."/>
            <person name="Anderson M.J."/>
            <person name="Crabtree J."/>
            <person name="Silva J.C."/>
            <person name="Badger J.H."/>
            <person name="Albarraq A."/>
            <person name="Angiuoli S."/>
            <person name="Bussey H."/>
            <person name="Bowyer P."/>
            <person name="Cotty P.J."/>
            <person name="Dyer P.S."/>
            <person name="Egan A."/>
            <person name="Galens K."/>
            <person name="Fraser-Liggett C.M."/>
            <person name="Haas B.J."/>
            <person name="Inman J.M."/>
            <person name="Kent R."/>
            <person name="Lemieux S."/>
            <person name="Malavazi I."/>
            <person name="Orvis J."/>
            <person name="Roemer T."/>
            <person name="Ronning C.M."/>
            <person name="Sundaram J.P."/>
            <person name="Sutton G."/>
            <person name="Turner G."/>
            <person name="Venter J.C."/>
            <person name="White O.R."/>
            <person name="Whitty B.R."/>
            <person name="Youngman P."/>
            <person name="Wolfe K.H."/>
            <person name="Goldman G.H."/>
            <person name="Wortman J.R."/>
            <person name="Jiang B."/>
            <person name="Denning D.W."/>
            <person name="Nierman W.C."/>
        </authorList>
    </citation>
    <scope>NUCLEOTIDE SEQUENCE [LARGE SCALE GENOMIC DNA]</scope>
    <source>
        <strain evidence="4">ATCC 1020 / DSM 3700 / CBS 544.65 / FGSC A1164 / JCM 1740 / NRRL 181 / WB 181</strain>
    </source>
</reference>
<evidence type="ECO:0000313" key="4">
    <source>
        <dbReference type="Proteomes" id="UP000006702"/>
    </source>
</evidence>
<gene>
    <name evidence="3" type="ORF">NFIA_065420</name>
</gene>
<dbReference type="AlphaFoldDB" id="A1D6N4"/>
<dbReference type="Pfam" id="PF07859">
    <property type="entry name" value="Abhydrolase_3"/>
    <property type="match status" value="1"/>
</dbReference>
<evidence type="ECO:0000313" key="3">
    <source>
        <dbReference type="EMBL" id="EAW21378.1"/>
    </source>
</evidence>
<dbReference type="KEGG" id="nfi:NFIA_065420"/>
<dbReference type="GeneID" id="4589892"/>
<dbReference type="HOGENOM" id="CLU_1540473_0_0_1"/>
<evidence type="ECO:0000256" key="1">
    <source>
        <dbReference type="ARBA" id="ARBA00022801"/>
    </source>
</evidence>
<dbReference type="Gene3D" id="3.40.50.1820">
    <property type="entry name" value="alpha/beta hydrolase"/>
    <property type="match status" value="1"/>
</dbReference>
<dbReference type="SUPFAM" id="SSF53474">
    <property type="entry name" value="alpha/beta-Hydrolases"/>
    <property type="match status" value="1"/>
</dbReference>
<dbReference type="EMBL" id="DS027690">
    <property type="protein sequence ID" value="EAW21378.1"/>
    <property type="molecule type" value="Genomic_DNA"/>
</dbReference>
<dbReference type="OrthoDB" id="2152029at2759"/>
<dbReference type="RefSeq" id="XP_001263275.1">
    <property type="nucleotide sequence ID" value="XM_001263274.1"/>
</dbReference>
<dbReference type="eggNOG" id="KOG1515">
    <property type="taxonomic scope" value="Eukaryota"/>
</dbReference>
<evidence type="ECO:0000259" key="2">
    <source>
        <dbReference type="Pfam" id="PF07859"/>
    </source>
</evidence>
<organism evidence="3 4">
    <name type="scientific">Neosartorya fischeri (strain ATCC 1020 / DSM 3700 / CBS 544.65 / FGSC A1164 / JCM 1740 / NRRL 181 / WB 181)</name>
    <name type="common">Aspergillus fischerianus</name>
    <dbReference type="NCBI Taxonomy" id="331117"/>
    <lineage>
        <taxon>Eukaryota</taxon>
        <taxon>Fungi</taxon>
        <taxon>Dikarya</taxon>
        <taxon>Ascomycota</taxon>
        <taxon>Pezizomycotina</taxon>
        <taxon>Eurotiomycetes</taxon>
        <taxon>Eurotiomycetidae</taxon>
        <taxon>Eurotiales</taxon>
        <taxon>Aspergillaceae</taxon>
        <taxon>Aspergillus</taxon>
        <taxon>Aspergillus subgen. Fumigati</taxon>
    </lineage>
</organism>
<proteinExistence type="predicted"/>
<dbReference type="PANTHER" id="PTHR48081:SF11">
    <property type="entry name" value="ALPHA_BETA HYDROLASE FOLD-3 DOMAIN-CONTAINING PROTEIN-RELATED"/>
    <property type="match status" value="1"/>
</dbReference>
<dbReference type="GO" id="GO:0016787">
    <property type="term" value="F:hydrolase activity"/>
    <property type="evidence" value="ECO:0007669"/>
    <property type="project" value="UniProtKB-KW"/>
</dbReference>
<dbReference type="Proteomes" id="UP000006702">
    <property type="component" value="Unassembled WGS sequence"/>
</dbReference>
<dbReference type="InterPro" id="IPR013094">
    <property type="entry name" value="AB_hydrolase_3"/>
</dbReference>
<keyword evidence="4" id="KW-1185">Reference proteome</keyword>
<dbReference type="VEuPathDB" id="FungiDB:NFIA_065420"/>
<feature type="domain" description="Alpha/beta hydrolase fold-3" evidence="2">
    <location>
        <begin position="11"/>
        <end position="110"/>
    </location>
</feature>
<dbReference type="InterPro" id="IPR050300">
    <property type="entry name" value="GDXG_lipolytic_enzyme"/>
</dbReference>
<name>A1D6N4_NEOFI</name>
<keyword evidence="1" id="KW-0378">Hydrolase</keyword>
<accession>A1D6N4</accession>
<protein>
    <recommendedName>
        <fullName evidence="2">Alpha/beta hydrolase fold-3 domain-containing protein</fullName>
    </recommendedName>
</protein>